<evidence type="ECO:0000313" key="2">
    <source>
        <dbReference type="EMBL" id="KAA8574394.1"/>
    </source>
</evidence>
<accession>A0A5M9JXW5</accession>
<evidence type="ECO:0000313" key="3">
    <source>
        <dbReference type="Proteomes" id="UP000322873"/>
    </source>
</evidence>
<comment type="caution">
    <text evidence="2">The sequence shown here is derived from an EMBL/GenBank/DDBJ whole genome shotgun (WGS) entry which is preliminary data.</text>
</comment>
<protein>
    <submittedName>
        <fullName evidence="2">Uncharacterized protein</fullName>
    </submittedName>
</protein>
<gene>
    <name evidence="2" type="ORF">EYC84_005870</name>
</gene>
<sequence>MEETPTSSSHKRKNSNADDENLKATSSKAIKLENINQTEHIPLGEITAISPVNFQPSISEVENFDAQSHILDFYQFIISERMISRAPVNIPELINMDPKSTDFYEKFIPAWINEGQNLDRSIRG</sequence>
<dbReference type="EMBL" id="VICG01000003">
    <property type="protein sequence ID" value="KAA8574394.1"/>
    <property type="molecule type" value="Genomic_DNA"/>
</dbReference>
<organism evidence="2 3">
    <name type="scientific">Monilinia fructicola</name>
    <name type="common">Brown rot fungus</name>
    <name type="synonym">Ciboria fructicola</name>
    <dbReference type="NCBI Taxonomy" id="38448"/>
    <lineage>
        <taxon>Eukaryota</taxon>
        <taxon>Fungi</taxon>
        <taxon>Dikarya</taxon>
        <taxon>Ascomycota</taxon>
        <taxon>Pezizomycotina</taxon>
        <taxon>Leotiomycetes</taxon>
        <taxon>Helotiales</taxon>
        <taxon>Sclerotiniaceae</taxon>
        <taxon>Monilinia</taxon>
    </lineage>
</organism>
<dbReference type="AlphaFoldDB" id="A0A5M9JXW5"/>
<keyword evidence="3" id="KW-1185">Reference proteome</keyword>
<reference evidence="2 3" key="1">
    <citation type="submission" date="2019-06" db="EMBL/GenBank/DDBJ databases">
        <title>Genome Sequence of the Brown Rot Fungal Pathogen Monilinia fructicola.</title>
        <authorList>
            <person name="De Miccolis Angelini R.M."/>
            <person name="Landi L."/>
            <person name="Abate D."/>
            <person name="Pollastro S."/>
            <person name="Romanazzi G."/>
            <person name="Faretra F."/>
        </authorList>
    </citation>
    <scope>NUCLEOTIDE SEQUENCE [LARGE SCALE GENOMIC DNA]</scope>
    <source>
        <strain evidence="2 3">Mfrc123</strain>
    </source>
</reference>
<dbReference type="Proteomes" id="UP000322873">
    <property type="component" value="Unassembled WGS sequence"/>
</dbReference>
<proteinExistence type="predicted"/>
<name>A0A5M9JXW5_MONFR</name>
<evidence type="ECO:0000256" key="1">
    <source>
        <dbReference type="SAM" id="MobiDB-lite"/>
    </source>
</evidence>
<feature type="region of interest" description="Disordered" evidence="1">
    <location>
        <begin position="1"/>
        <end position="27"/>
    </location>
</feature>